<dbReference type="Gene3D" id="3.40.50.1820">
    <property type="entry name" value="alpha/beta hydrolase"/>
    <property type="match status" value="1"/>
</dbReference>
<dbReference type="AlphaFoldDB" id="A0A0R3LA33"/>
<organism evidence="2 3">
    <name type="scientific">Bradyrhizobium jicamae</name>
    <dbReference type="NCBI Taxonomy" id="280332"/>
    <lineage>
        <taxon>Bacteria</taxon>
        <taxon>Pseudomonadati</taxon>
        <taxon>Pseudomonadota</taxon>
        <taxon>Alphaproteobacteria</taxon>
        <taxon>Hyphomicrobiales</taxon>
        <taxon>Nitrobacteraceae</taxon>
        <taxon>Bradyrhizobium</taxon>
    </lineage>
</organism>
<evidence type="ECO:0000256" key="1">
    <source>
        <dbReference type="SAM" id="MobiDB-lite"/>
    </source>
</evidence>
<accession>A0A0R3LA33</accession>
<comment type="caution">
    <text evidence="2">The sequence shown here is derived from an EMBL/GenBank/DDBJ whole genome shotgun (WGS) entry which is preliminary data.</text>
</comment>
<gene>
    <name evidence="2" type="ORF">CQ12_21080</name>
</gene>
<sequence length="251" mass="26161">MKPYRGNIGSVGWSPFSGRTSWRRLHAIAIAALLLLPIGATSAPAAPNSASAASTAHVYLLRGVLNIFSLGLDDIAAQLRAQGIPVTVANFASWSSLADEAAIAYKSGRIKTIILVGHSSGATALPDMVAKLDQLGAPVKLAIGLDSVFRTKLSGRVGRYVNFYIANGNGEPVAKTAQFQGKLENINVQSVPGVGHMSIEKNQIMQRKVISEIDAVVFGRSAPASRAPKPRQPGAADAVGSGTARAAAVRQ</sequence>
<dbReference type="RefSeq" id="WP_057837231.1">
    <property type="nucleotide sequence ID" value="NZ_LLXZ01000127.1"/>
</dbReference>
<name>A0A0R3LA33_9BRAD</name>
<dbReference type="InterPro" id="IPR029058">
    <property type="entry name" value="AB_hydrolase_fold"/>
</dbReference>
<dbReference type="STRING" id="280332.CQ12_21080"/>
<dbReference type="InterPro" id="IPR012367">
    <property type="entry name" value="UCP_Testerase"/>
</dbReference>
<evidence type="ECO:0000313" key="3">
    <source>
        <dbReference type="Proteomes" id="UP000050863"/>
    </source>
</evidence>
<reference evidence="2 3" key="1">
    <citation type="submission" date="2014-03" db="EMBL/GenBank/DDBJ databases">
        <title>Bradyrhizobium valentinum sp. nov., isolated from effective nodules of Lupinus mariae-josephae, a lupine endemic of basic-lime soils in Eastern Spain.</title>
        <authorList>
            <person name="Duran D."/>
            <person name="Rey L."/>
            <person name="Navarro A."/>
            <person name="Busquets A."/>
            <person name="Imperial J."/>
            <person name="Ruiz-Argueso T."/>
        </authorList>
    </citation>
    <scope>NUCLEOTIDE SEQUENCE [LARGE SCALE GENOMIC DNA]</scope>
    <source>
        <strain evidence="2 3">PAC68</strain>
    </source>
</reference>
<evidence type="ECO:0000313" key="2">
    <source>
        <dbReference type="EMBL" id="KRR04762.1"/>
    </source>
</evidence>
<dbReference type="SUPFAM" id="SSF53474">
    <property type="entry name" value="alpha/beta-Hydrolases"/>
    <property type="match status" value="1"/>
</dbReference>
<keyword evidence="3" id="KW-1185">Reference proteome</keyword>
<dbReference type="Proteomes" id="UP000050863">
    <property type="component" value="Unassembled WGS sequence"/>
</dbReference>
<dbReference type="PIRSF" id="PIRSF036200">
    <property type="entry name" value="UCP_TEII"/>
    <property type="match status" value="1"/>
</dbReference>
<protein>
    <submittedName>
        <fullName evidence="2">Uncharacterized protein</fullName>
    </submittedName>
</protein>
<proteinExistence type="predicted"/>
<feature type="region of interest" description="Disordered" evidence="1">
    <location>
        <begin position="222"/>
        <end position="251"/>
    </location>
</feature>
<dbReference type="EMBL" id="LLXZ01000127">
    <property type="protein sequence ID" value="KRR04762.1"/>
    <property type="molecule type" value="Genomic_DNA"/>
</dbReference>